<dbReference type="InterPro" id="IPR000566">
    <property type="entry name" value="Lipocln_cytosolic_FA-bd_dom"/>
</dbReference>
<dbReference type="SUPFAM" id="SSF50814">
    <property type="entry name" value="Lipocalins"/>
    <property type="match status" value="1"/>
</dbReference>
<sequence>MNVKVTGSKMELPASSAISPFVPFSAWSAPMTTTLPRYGCHYRKINMSSRSVINHSAGMKETMCQKIPATFAAVILLNAATNQVIAADFSQTNSICQLASVTETNMTMAIDKTSDDGNGSLMMRGMTAKNFNPIRYSGVWYEVASLKGGFSGQGQEDCHCTQGVYTFDAENRTIQVDTFCVHGNPDGYRTGIRGKVQCLNNTDLEKEQTEVERQEMIREKCYLRFPSLPFIPKQPYNVIATDYDNYALVSGAKDKSFVQIYSRTPNPGPDFIVNFKSYLASLGFDPSQIKDTPQDCEVMPTSQLALMMSRMQAALTNQFPDVGLKKDVQLNPFSNVLDTFKNFLALYFK</sequence>
<dbReference type="InterPro" id="IPR002345">
    <property type="entry name" value="Lipocalin"/>
</dbReference>
<accession>A9P041</accession>
<protein>
    <recommendedName>
        <fullName evidence="2">Lipocalin/cytosolic fatty-acid binding domain-containing protein</fullName>
    </recommendedName>
</protein>
<dbReference type="CDD" id="cd19851">
    <property type="entry name" value="lipocalin_CHL"/>
    <property type="match status" value="1"/>
</dbReference>
<dbReference type="Gene3D" id="2.40.128.20">
    <property type="match status" value="1"/>
</dbReference>
<dbReference type="GO" id="GO:0036094">
    <property type="term" value="F:small molecule binding"/>
    <property type="evidence" value="ECO:0007669"/>
    <property type="project" value="InterPro"/>
</dbReference>
<proteinExistence type="evidence at transcript level"/>
<dbReference type="EMBL" id="EF086996">
    <property type="protein sequence ID" value="ABK26252.1"/>
    <property type="molecule type" value="mRNA"/>
</dbReference>
<comment type="similarity">
    <text evidence="1">Belongs to the calycin superfamily. Lipocalin family.</text>
</comment>
<feature type="domain" description="Lipocalin/cytosolic fatty-acid binding" evidence="2">
    <location>
        <begin position="135"/>
        <end position="294"/>
    </location>
</feature>
<dbReference type="Pfam" id="PF08212">
    <property type="entry name" value="Lipocalin_2"/>
    <property type="match status" value="1"/>
</dbReference>
<dbReference type="PANTHER" id="PTHR11430:SF32">
    <property type="entry name" value="CHLOROPLASTIC LIPOCALIN"/>
    <property type="match status" value="1"/>
</dbReference>
<name>A9P041_PICSI</name>
<dbReference type="AlphaFoldDB" id="A9P041"/>
<evidence type="ECO:0000259" key="2">
    <source>
        <dbReference type="Pfam" id="PF08212"/>
    </source>
</evidence>
<dbReference type="OMA" id="MMRGMSA"/>
<organism evidence="3">
    <name type="scientific">Picea sitchensis</name>
    <name type="common">Sitka spruce</name>
    <name type="synonym">Pinus sitchensis</name>
    <dbReference type="NCBI Taxonomy" id="3332"/>
    <lineage>
        <taxon>Eukaryota</taxon>
        <taxon>Viridiplantae</taxon>
        <taxon>Streptophyta</taxon>
        <taxon>Embryophyta</taxon>
        <taxon>Tracheophyta</taxon>
        <taxon>Spermatophyta</taxon>
        <taxon>Pinopsida</taxon>
        <taxon>Pinidae</taxon>
        <taxon>Conifers I</taxon>
        <taxon>Pinales</taxon>
        <taxon>Pinaceae</taxon>
        <taxon>Picea</taxon>
    </lineage>
</organism>
<evidence type="ECO:0000313" key="3">
    <source>
        <dbReference type="EMBL" id="ABK26252.1"/>
    </source>
</evidence>
<dbReference type="PANTHER" id="PTHR11430">
    <property type="entry name" value="LIPOCALIN"/>
    <property type="match status" value="1"/>
</dbReference>
<dbReference type="InterPro" id="IPR012674">
    <property type="entry name" value="Calycin"/>
</dbReference>
<reference evidence="3" key="1">
    <citation type="journal article" date="2008" name="BMC Genomics">
        <title>A conifer genomics resource of 200,000 spruce (Picea spp.) ESTs and 6,464 high-quality, sequence-finished full-length cDNAs for Sitka spruce (Picea sitchensis).</title>
        <authorList>
            <person name="Ralph S.G."/>
            <person name="Chun H.J."/>
            <person name="Kolosova N."/>
            <person name="Cooper D."/>
            <person name="Oddy C."/>
            <person name="Ritland C.E."/>
            <person name="Kirkpatrick R."/>
            <person name="Moore R."/>
            <person name="Barber S."/>
            <person name="Holt R.A."/>
            <person name="Jones S.J."/>
            <person name="Marra M.A."/>
            <person name="Douglas C.J."/>
            <person name="Ritland K."/>
            <person name="Bohlmann J."/>
        </authorList>
    </citation>
    <scope>NUCLEOTIDE SEQUENCE</scope>
    <source>
        <tissue evidence="3">Green portion of the leader tissue</tissue>
    </source>
</reference>
<evidence type="ECO:0000256" key="1">
    <source>
        <dbReference type="ARBA" id="ARBA00006889"/>
    </source>
</evidence>